<feature type="domain" description="EF-hand" evidence="4">
    <location>
        <begin position="158"/>
        <end position="193"/>
    </location>
</feature>
<feature type="region of interest" description="Disordered" evidence="3">
    <location>
        <begin position="1"/>
        <end position="123"/>
    </location>
</feature>
<dbReference type="AlphaFoldDB" id="A0A0D1XUC0"/>
<evidence type="ECO:0000256" key="3">
    <source>
        <dbReference type="SAM" id="MobiDB-lite"/>
    </source>
</evidence>
<keyword evidence="2" id="KW-0106">Calcium</keyword>
<feature type="compositionally biased region" description="Polar residues" evidence="3">
    <location>
        <begin position="68"/>
        <end position="77"/>
    </location>
</feature>
<dbReference type="InterPro" id="IPR002048">
    <property type="entry name" value="EF_hand_dom"/>
</dbReference>
<feature type="compositionally biased region" description="Low complexity" evidence="3">
    <location>
        <begin position="10"/>
        <end position="25"/>
    </location>
</feature>
<reference evidence="5 6" key="1">
    <citation type="submission" date="2015-01" db="EMBL/GenBank/DDBJ databases">
        <title>The Genome Sequence of Exophiala mesophila CBS40295.</title>
        <authorList>
            <consortium name="The Broad Institute Genomics Platform"/>
            <person name="Cuomo C."/>
            <person name="de Hoog S."/>
            <person name="Gorbushina A."/>
            <person name="Stielow B."/>
            <person name="Teixiera M."/>
            <person name="Abouelleil A."/>
            <person name="Chapman S.B."/>
            <person name="Priest M."/>
            <person name="Young S.K."/>
            <person name="Wortman J."/>
            <person name="Nusbaum C."/>
            <person name="Birren B."/>
        </authorList>
    </citation>
    <scope>NUCLEOTIDE SEQUENCE [LARGE SCALE GENOMIC DNA]</scope>
    <source>
        <strain evidence="5 6">CBS 40295</strain>
    </source>
</reference>
<dbReference type="InterPro" id="IPR011992">
    <property type="entry name" value="EF-hand-dom_pair"/>
</dbReference>
<dbReference type="SMART" id="SM00054">
    <property type="entry name" value="EFh"/>
    <property type="match status" value="2"/>
</dbReference>
<keyword evidence="1" id="KW-0677">Repeat</keyword>
<dbReference type="Gene3D" id="1.10.238.10">
    <property type="entry name" value="EF-hand"/>
    <property type="match status" value="1"/>
</dbReference>
<dbReference type="GeneID" id="27324139"/>
<feature type="compositionally biased region" description="Low complexity" evidence="3">
    <location>
        <begin position="95"/>
        <end position="123"/>
    </location>
</feature>
<feature type="compositionally biased region" description="Polar residues" evidence="3">
    <location>
        <begin position="26"/>
        <end position="57"/>
    </location>
</feature>
<dbReference type="Proteomes" id="UP000054302">
    <property type="component" value="Unassembled WGS sequence"/>
</dbReference>
<evidence type="ECO:0000313" key="6">
    <source>
        <dbReference type="Proteomes" id="UP000054302"/>
    </source>
</evidence>
<dbReference type="VEuPathDB" id="FungiDB:PV10_06294"/>
<dbReference type="PROSITE" id="PS00018">
    <property type="entry name" value="EF_HAND_1"/>
    <property type="match status" value="1"/>
</dbReference>
<proteinExistence type="predicted"/>
<accession>A0A0D1XUC0</accession>
<sequence length="336" mass="35820">MASYKSTFNSPRSSPFRRAASPGSPTSINHRPSTPPTNRSGASPMTSPSKLKQSYTVSEDEDDDDVISTPSRTTNSMHPPPRHSRAQTEPPPSPTTRRLPTATSNNNTTATSTSSKYSSLNNNNVTASLNPSLSSTAPRRSISSGFSQNDALSKLPPALLHNLRESFSVLDGSSNGSIDAESVNETLQSLGLHESDLSQFFPPGQPSQLSLPQYLTQLANLLVNLSPQQELLNAFSAFDDDDSGQIDIDDLKSAVLKTAPDAGVRPLSVREVERAMEGFTGRRILGKNVIGIAGVRGLNTPVPKRGGDVFRYQEFVANLTGGPSHAGEGAHAVQAR</sequence>
<dbReference type="SUPFAM" id="SSF47473">
    <property type="entry name" value="EF-hand"/>
    <property type="match status" value="1"/>
</dbReference>
<dbReference type="PROSITE" id="PS50222">
    <property type="entry name" value="EF_HAND_2"/>
    <property type="match status" value="2"/>
</dbReference>
<dbReference type="STRING" id="212818.A0A0D1XUC0"/>
<dbReference type="EMBL" id="KN847523">
    <property type="protein sequence ID" value="KIV91791.1"/>
    <property type="molecule type" value="Genomic_DNA"/>
</dbReference>
<dbReference type="InterPro" id="IPR050403">
    <property type="entry name" value="Myosin_RLC"/>
</dbReference>
<dbReference type="HOGENOM" id="CLU_054966_0_0_1"/>
<dbReference type="PANTHER" id="PTHR23049">
    <property type="entry name" value="MYOSIN REGULATORY LIGHT CHAIN 2"/>
    <property type="match status" value="1"/>
</dbReference>
<dbReference type="RefSeq" id="XP_016223365.1">
    <property type="nucleotide sequence ID" value="XM_016371072.1"/>
</dbReference>
<dbReference type="OMA" id="PPLLHSM"/>
<dbReference type="InterPro" id="IPR018247">
    <property type="entry name" value="EF_Hand_1_Ca_BS"/>
</dbReference>
<name>A0A0D1XUC0_EXOME</name>
<gene>
    <name evidence="5" type="ORF">PV10_06294</name>
</gene>
<evidence type="ECO:0000256" key="2">
    <source>
        <dbReference type="ARBA" id="ARBA00022837"/>
    </source>
</evidence>
<evidence type="ECO:0000259" key="4">
    <source>
        <dbReference type="PROSITE" id="PS50222"/>
    </source>
</evidence>
<evidence type="ECO:0000313" key="5">
    <source>
        <dbReference type="EMBL" id="KIV91791.1"/>
    </source>
</evidence>
<feature type="domain" description="EF-hand" evidence="4">
    <location>
        <begin position="226"/>
        <end position="261"/>
    </location>
</feature>
<protein>
    <recommendedName>
        <fullName evidence="4">EF-hand domain-containing protein</fullName>
    </recommendedName>
</protein>
<evidence type="ECO:0000256" key="1">
    <source>
        <dbReference type="ARBA" id="ARBA00022737"/>
    </source>
</evidence>
<keyword evidence="6" id="KW-1185">Reference proteome</keyword>
<dbReference type="OrthoDB" id="429467at2759"/>
<dbReference type="GO" id="GO:0005509">
    <property type="term" value="F:calcium ion binding"/>
    <property type="evidence" value="ECO:0007669"/>
    <property type="project" value="InterPro"/>
</dbReference>
<organism evidence="5 6">
    <name type="scientific">Exophiala mesophila</name>
    <name type="common">Black yeast-like fungus</name>
    <dbReference type="NCBI Taxonomy" id="212818"/>
    <lineage>
        <taxon>Eukaryota</taxon>
        <taxon>Fungi</taxon>
        <taxon>Dikarya</taxon>
        <taxon>Ascomycota</taxon>
        <taxon>Pezizomycotina</taxon>
        <taxon>Eurotiomycetes</taxon>
        <taxon>Chaetothyriomycetidae</taxon>
        <taxon>Chaetothyriales</taxon>
        <taxon>Herpotrichiellaceae</taxon>
        <taxon>Exophiala</taxon>
    </lineage>
</organism>